<name>A0A067Q0P8_9AGAM</name>
<reference evidence="4" key="1">
    <citation type="journal article" date="2014" name="Proc. Natl. Acad. Sci. U.S.A.">
        <title>Extensive sampling of basidiomycete genomes demonstrates inadequacy of the white-rot/brown-rot paradigm for wood decay fungi.</title>
        <authorList>
            <person name="Riley R."/>
            <person name="Salamov A.A."/>
            <person name="Brown D.W."/>
            <person name="Nagy L.G."/>
            <person name="Floudas D."/>
            <person name="Held B.W."/>
            <person name="Levasseur A."/>
            <person name="Lombard V."/>
            <person name="Morin E."/>
            <person name="Otillar R."/>
            <person name="Lindquist E.A."/>
            <person name="Sun H."/>
            <person name="LaButti K.M."/>
            <person name="Schmutz J."/>
            <person name="Jabbour D."/>
            <person name="Luo H."/>
            <person name="Baker S.E."/>
            <person name="Pisabarro A.G."/>
            <person name="Walton J.D."/>
            <person name="Blanchette R.A."/>
            <person name="Henrissat B."/>
            <person name="Martin F."/>
            <person name="Cullen D."/>
            <person name="Hibbett D.S."/>
            <person name="Grigoriev I.V."/>
        </authorList>
    </citation>
    <scope>NUCLEOTIDE SEQUENCE [LARGE SCALE GENOMIC DNA]</scope>
    <source>
        <strain evidence="4">MUCL 33604</strain>
    </source>
</reference>
<dbReference type="InterPro" id="IPR055754">
    <property type="entry name" value="DUF7330"/>
</dbReference>
<organism evidence="3 4">
    <name type="scientific">Jaapia argillacea MUCL 33604</name>
    <dbReference type="NCBI Taxonomy" id="933084"/>
    <lineage>
        <taxon>Eukaryota</taxon>
        <taxon>Fungi</taxon>
        <taxon>Dikarya</taxon>
        <taxon>Basidiomycota</taxon>
        <taxon>Agaricomycotina</taxon>
        <taxon>Agaricomycetes</taxon>
        <taxon>Agaricomycetidae</taxon>
        <taxon>Jaapiales</taxon>
        <taxon>Jaapiaceae</taxon>
        <taxon>Jaapia</taxon>
    </lineage>
</organism>
<dbReference type="InParanoid" id="A0A067Q0P8"/>
<proteinExistence type="predicted"/>
<keyword evidence="4" id="KW-1185">Reference proteome</keyword>
<dbReference type="AlphaFoldDB" id="A0A067Q0P8"/>
<protein>
    <recommendedName>
        <fullName evidence="2">DUF7330 domain-containing protein</fullName>
    </recommendedName>
</protein>
<dbReference type="Proteomes" id="UP000027265">
    <property type="component" value="Unassembled WGS sequence"/>
</dbReference>
<evidence type="ECO:0000313" key="3">
    <source>
        <dbReference type="EMBL" id="KDQ59720.1"/>
    </source>
</evidence>
<dbReference type="EMBL" id="KL197715">
    <property type="protein sequence ID" value="KDQ59720.1"/>
    <property type="molecule type" value="Genomic_DNA"/>
</dbReference>
<evidence type="ECO:0000259" key="2">
    <source>
        <dbReference type="Pfam" id="PF24016"/>
    </source>
</evidence>
<feature type="domain" description="DUF7330" evidence="2">
    <location>
        <begin position="48"/>
        <end position="233"/>
    </location>
</feature>
<dbReference type="STRING" id="933084.A0A067Q0P8"/>
<gene>
    <name evidence="3" type="ORF">JAAARDRAFT_33290</name>
</gene>
<feature type="region of interest" description="Disordered" evidence="1">
    <location>
        <begin position="1"/>
        <end position="41"/>
    </location>
</feature>
<dbReference type="HOGENOM" id="CLU_070382_3_0_1"/>
<evidence type="ECO:0000313" key="4">
    <source>
        <dbReference type="Proteomes" id="UP000027265"/>
    </source>
</evidence>
<accession>A0A067Q0P8</accession>
<dbReference type="Pfam" id="PF24016">
    <property type="entry name" value="DUF7330"/>
    <property type="match status" value="1"/>
</dbReference>
<feature type="compositionally biased region" description="Low complexity" evidence="1">
    <location>
        <begin position="26"/>
        <end position="41"/>
    </location>
</feature>
<sequence length="273" mass="29553">MIIPENKQEIPLPEEPDTEHPPAYSPPSQSTSSLTSLTTGPPDIKPTNFLYVTRTHSSIKATYAIDPTLRIPEAILPPLEEGETRKNVKLGSAHSSIGADLWIVGSASRNASQPVKRTTIEVVSQNGSCSVNVHNSSPYPISLVCKTHAGSVKLFLPKTFRGPITASSNFGSVTFSKQVLKHLIVFSEVNNKRFGFLGDYEESGWSADPDAWVGDEVHAETSHGSVKISFVDEEPEVDSRGPTWFNKWCGWAGKEATTPVSASSEGPPVPDKN</sequence>
<dbReference type="OrthoDB" id="5289249at2759"/>
<evidence type="ECO:0000256" key="1">
    <source>
        <dbReference type="SAM" id="MobiDB-lite"/>
    </source>
</evidence>